<dbReference type="Proteomes" id="UP000011058">
    <property type="component" value="Chromosome"/>
</dbReference>
<dbReference type="AlphaFoldDB" id="I0K420"/>
<dbReference type="eggNOG" id="COG0607">
    <property type="taxonomic scope" value="Bacteria"/>
</dbReference>
<dbReference type="PROSITE" id="PS50206">
    <property type="entry name" value="RHODANESE_3"/>
    <property type="match status" value="1"/>
</dbReference>
<dbReference type="HOGENOM" id="CLU_089574_5_0_10"/>
<dbReference type="NCBIfam" id="NF045521">
    <property type="entry name" value="rhoda_near_glyco"/>
    <property type="match status" value="1"/>
</dbReference>
<dbReference type="PANTHER" id="PTHR43031">
    <property type="entry name" value="FAD-DEPENDENT OXIDOREDUCTASE"/>
    <property type="match status" value="1"/>
</dbReference>
<dbReference type="InterPro" id="IPR050229">
    <property type="entry name" value="GlpE_sulfurtransferase"/>
</dbReference>
<dbReference type="Pfam" id="PF00581">
    <property type="entry name" value="Rhodanese"/>
    <property type="match status" value="1"/>
</dbReference>
<evidence type="ECO:0000256" key="1">
    <source>
        <dbReference type="SAM" id="SignalP"/>
    </source>
</evidence>
<reference evidence="3 4" key="1">
    <citation type="journal article" date="2012" name="J. Bacteriol.">
        <title>Genome Sequence of Fibrella aestuarina BUZ 2T, a Filamentous Marine Bacterium.</title>
        <authorList>
            <person name="Filippini M."/>
            <person name="Qi W."/>
            <person name="Blom J."/>
            <person name="Goesmann A."/>
            <person name="Smits T.H."/>
            <person name="Bagheri H.C."/>
        </authorList>
    </citation>
    <scope>NUCLEOTIDE SEQUENCE [LARGE SCALE GENOMIC DNA]</scope>
    <source>
        <strain evidence="4">BUZ 2T</strain>
    </source>
</reference>
<dbReference type="CDD" id="cd00158">
    <property type="entry name" value="RHOD"/>
    <property type="match status" value="1"/>
</dbReference>
<organism evidence="3 4">
    <name type="scientific">Fibrella aestuarina BUZ 2</name>
    <dbReference type="NCBI Taxonomy" id="1166018"/>
    <lineage>
        <taxon>Bacteria</taxon>
        <taxon>Pseudomonadati</taxon>
        <taxon>Bacteroidota</taxon>
        <taxon>Cytophagia</taxon>
        <taxon>Cytophagales</taxon>
        <taxon>Spirosomataceae</taxon>
        <taxon>Fibrella</taxon>
    </lineage>
</organism>
<dbReference type="KEGG" id="fae:FAES_0862"/>
<dbReference type="EMBL" id="HE796683">
    <property type="protein sequence ID" value="CCG98873.1"/>
    <property type="molecule type" value="Genomic_DNA"/>
</dbReference>
<protein>
    <submittedName>
        <fullName evidence="3">Rhodanese-like domain-containing protein</fullName>
    </submittedName>
</protein>
<dbReference type="InterPro" id="IPR001763">
    <property type="entry name" value="Rhodanese-like_dom"/>
</dbReference>
<dbReference type="RefSeq" id="WP_015329973.1">
    <property type="nucleotide sequence ID" value="NC_020054.1"/>
</dbReference>
<accession>I0K420</accession>
<proteinExistence type="predicted"/>
<dbReference type="PATRIC" id="fig|1166018.3.peg.2579"/>
<dbReference type="InterPro" id="IPR036873">
    <property type="entry name" value="Rhodanese-like_dom_sf"/>
</dbReference>
<dbReference type="Gene3D" id="3.40.250.10">
    <property type="entry name" value="Rhodanese-like domain"/>
    <property type="match status" value="1"/>
</dbReference>
<gene>
    <name evidence="3" type="ORF">FAES_0862</name>
</gene>
<evidence type="ECO:0000313" key="3">
    <source>
        <dbReference type="EMBL" id="CCG98873.1"/>
    </source>
</evidence>
<dbReference type="SUPFAM" id="SSF52821">
    <property type="entry name" value="Rhodanese/Cell cycle control phosphatase"/>
    <property type="match status" value="1"/>
</dbReference>
<sequence length="166" mass="18615">MIRSLISLMLLSLTSPLVAQRTTNKAFGVMVDALIKESVPVVTCNELKQMPAAVRLDAREKKEYLVSHLPNARWVGYDDFDISRVADLPKSTPIVLYCSVGYRSEKVGEKLQAAGYTNVHNLYGSLFEWVNQGNPVVDAAGKPTKRVHAYSRAWSIWLKQGEKVYE</sequence>
<name>I0K420_9BACT</name>
<dbReference type="PANTHER" id="PTHR43031:SF1">
    <property type="entry name" value="PYRIDINE NUCLEOTIDE-DISULPHIDE OXIDOREDUCTASE"/>
    <property type="match status" value="1"/>
</dbReference>
<evidence type="ECO:0000313" key="4">
    <source>
        <dbReference type="Proteomes" id="UP000011058"/>
    </source>
</evidence>
<dbReference type="SMART" id="SM00450">
    <property type="entry name" value="RHOD"/>
    <property type="match status" value="1"/>
</dbReference>
<evidence type="ECO:0000259" key="2">
    <source>
        <dbReference type="PROSITE" id="PS50206"/>
    </source>
</evidence>
<keyword evidence="1" id="KW-0732">Signal</keyword>
<feature type="signal peptide" evidence="1">
    <location>
        <begin position="1"/>
        <end position="19"/>
    </location>
</feature>
<dbReference type="OrthoDB" id="598065at2"/>
<feature type="domain" description="Rhodanese" evidence="2">
    <location>
        <begin position="49"/>
        <end position="138"/>
    </location>
</feature>
<feature type="chain" id="PRO_5003630192" evidence="1">
    <location>
        <begin position="20"/>
        <end position="166"/>
    </location>
</feature>
<dbReference type="STRING" id="1166018.FAES_0862"/>
<keyword evidence="4" id="KW-1185">Reference proteome</keyword>